<feature type="domain" description="RRM" evidence="4">
    <location>
        <begin position="34"/>
        <end position="110"/>
    </location>
</feature>
<proteinExistence type="predicted"/>
<dbReference type="CDD" id="cd00590">
    <property type="entry name" value="RRM_SF"/>
    <property type="match status" value="1"/>
</dbReference>
<feature type="compositionally biased region" description="Basic and acidic residues" evidence="3">
    <location>
        <begin position="91"/>
        <end position="125"/>
    </location>
</feature>
<evidence type="ECO:0000313" key="5">
    <source>
        <dbReference type="EMBL" id="KAF9966297.1"/>
    </source>
</evidence>
<dbReference type="InterPro" id="IPR035979">
    <property type="entry name" value="RBD_domain_sf"/>
</dbReference>
<gene>
    <name evidence="5" type="ORF">BGZ70_002744</name>
</gene>
<comment type="caution">
    <text evidence="5">The sequence shown here is derived from an EMBL/GenBank/DDBJ whole genome shotgun (WGS) entry which is preliminary data.</text>
</comment>
<protein>
    <recommendedName>
        <fullName evidence="4">RRM domain-containing protein</fullName>
    </recommendedName>
</protein>
<evidence type="ECO:0000259" key="4">
    <source>
        <dbReference type="PROSITE" id="PS50102"/>
    </source>
</evidence>
<dbReference type="OrthoDB" id="439808at2759"/>
<dbReference type="InterPro" id="IPR052462">
    <property type="entry name" value="SLIRP/GR-RBP-like"/>
</dbReference>
<dbReference type="Pfam" id="PF00076">
    <property type="entry name" value="RRM_1"/>
    <property type="match status" value="1"/>
</dbReference>
<organism evidence="5 6">
    <name type="scientific">Mortierella alpina</name>
    <name type="common">Oleaginous fungus</name>
    <name type="synonym">Mortierella renispora</name>
    <dbReference type="NCBI Taxonomy" id="64518"/>
    <lineage>
        <taxon>Eukaryota</taxon>
        <taxon>Fungi</taxon>
        <taxon>Fungi incertae sedis</taxon>
        <taxon>Mucoromycota</taxon>
        <taxon>Mortierellomycotina</taxon>
        <taxon>Mortierellomycetes</taxon>
        <taxon>Mortierellales</taxon>
        <taxon>Mortierellaceae</taxon>
        <taxon>Mortierella</taxon>
    </lineage>
</organism>
<dbReference type="Gene3D" id="3.30.70.330">
    <property type="match status" value="1"/>
</dbReference>
<keyword evidence="1 2" id="KW-0694">RNA-binding</keyword>
<dbReference type="SUPFAM" id="SSF54928">
    <property type="entry name" value="RNA-binding domain, RBD"/>
    <property type="match status" value="1"/>
</dbReference>
<dbReference type="Proteomes" id="UP000738359">
    <property type="component" value="Unassembled WGS sequence"/>
</dbReference>
<dbReference type="GO" id="GO:0003723">
    <property type="term" value="F:RNA binding"/>
    <property type="evidence" value="ECO:0007669"/>
    <property type="project" value="UniProtKB-UniRule"/>
</dbReference>
<dbReference type="InterPro" id="IPR000504">
    <property type="entry name" value="RRM_dom"/>
</dbReference>
<keyword evidence="6" id="KW-1185">Reference proteome</keyword>
<dbReference type="SMART" id="SM00360">
    <property type="entry name" value="RRM"/>
    <property type="match status" value="1"/>
</dbReference>
<reference evidence="5" key="1">
    <citation type="journal article" date="2020" name="Fungal Divers.">
        <title>Resolving the Mortierellaceae phylogeny through synthesis of multi-gene phylogenetics and phylogenomics.</title>
        <authorList>
            <person name="Vandepol N."/>
            <person name="Liber J."/>
            <person name="Desiro A."/>
            <person name="Na H."/>
            <person name="Kennedy M."/>
            <person name="Barry K."/>
            <person name="Grigoriev I.V."/>
            <person name="Miller A.N."/>
            <person name="O'Donnell K."/>
            <person name="Stajich J.E."/>
            <person name="Bonito G."/>
        </authorList>
    </citation>
    <scope>NUCLEOTIDE SEQUENCE</scope>
    <source>
        <strain evidence="5">CK1249</strain>
    </source>
</reference>
<name>A0A9P6JB29_MORAP</name>
<evidence type="ECO:0000256" key="2">
    <source>
        <dbReference type="PROSITE-ProRule" id="PRU00176"/>
    </source>
</evidence>
<evidence type="ECO:0000313" key="6">
    <source>
        <dbReference type="Proteomes" id="UP000738359"/>
    </source>
</evidence>
<accession>A0A9P6JB29</accession>
<dbReference type="InterPro" id="IPR012677">
    <property type="entry name" value="Nucleotide-bd_a/b_plait_sf"/>
</dbReference>
<feature type="compositionally biased region" description="Basic and acidic residues" evidence="3">
    <location>
        <begin position="134"/>
        <end position="180"/>
    </location>
</feature>
<feature type="region of interest" description="Disordered" evidence="3">
    <location>
        <begin position="91"/>
        <end position="180"/>
    </location>
</feature>
<evidence type="ECO:0000256" key="1">
    <source>
        <dbReference type="ARBA" id="ARBA00022884"/>
    </source>
</evidence>
<evidence type="ECO:0000256" key="3">
    <source>
        <dbReference type="SAM" id="MobiDB-lite"/>
    </source>
</evidence>
<dbReference type="AlphaFoldDB" id="A0A9P6JB29"/>
<dbReference type="EMBL" id="JAAAHY010000169">
    <property type="protein sequence ID" value="KAF9966297.1"/>
    <property type="molecule type" value="Genomic_DNA"/>
</dbReference>
<dbReference type="PANTHER" id="PTHR48027">
    <property type="entry name" value="HETEROGENEOUS NUCLEAR RIBONUCLEOPROTEIN 87F-RELATED"/>
    <property type="match status" value="1"/>
</dbReference>
<dbReference type="PROSITE" id="PS50102">
    <property type="entry name" value="RRM"/>
    <property type="match status" value="1"/>
</dbReference>
<sequence>MSALLSFTKMAFAAPRLTIALGANTMAARAYATKKLFIGNIAWGTTDDEVKEFFSQYGELQDIYLPKDQEGRTKGFAFIEMDDVEADKAIQEANGREFNGRELRVDSANKREERPRGEFRPRRDNNNGGGNFNREFRPRRDFSNNRDGNSERSFRPRRNNNEEGGERSFRRPRKDFEDRE</sequence>